<protein>
    <submittedName>
        <fullName evidence="2">Uncharacterized protein</fullName>
    </submittedName>
</protein>
<organism evidence="2 3">
    <name type="scientific">Ensete ventricosum</name>
    <name type="common">Abyssinian banana</name>
    <name type="synonym">Musa ensete</name>
    <dbReference type="NCBI Taxonomy" id="4639"/>
    <lineage>
        <taxon>Eukaryota</taxon>
        <taxon>Viridiplantae</taxon>
        <taxon>Streptophyta</taxon>
        <taxon>Embryophyta</taxon>
        <taxon>Tracheophyta</taxon>
        <taxon>Spermatophyta</taxon>
        <taxon>Magnoliopsida</taxon>
        <taxon>Liliopsida</taxon>
        <taxon>Zingiberales</taxon>
        <taxon>Musaceae</taxon>
        <taxon>Ensete</taxon>
    </lineage>
</organism>
<feature type="transmembrane region" description="Helical" evidence="1">
    <location>
        <begin position="41"/>
        <end position="64"/>
    </location>
</feature>
<keyword evidence="3" id="KW-1185">Reference proteome</keyword>
<sequence>MNGKNVGNRPIKLLKSSWKNRIDYEALEKQKVKSLFAYPNLFPLLTVISLLLFFSFSLCSITTFRKNLSYQKEVSYITDALVTPVKLSCLLVERALVLGFSSPLNDPQ</sequence>
<evidence type="ECO:0000256" key="1">
    <source>
        <dbReference type="SAM" id="Phobius"/>
    </source>
</evidence>
<gene>
    <name evidence="2" type="ORF">OPV22_030595</name>
</gene>
<comment type="caution">
    <text evidence="2">The sequence shown here is derived from an EMBL/GenBank/DDBJ whole genome shotgun (WGS) entry which is preliminary data.</text>
</comment>
<dbReference type="EMBL" id="JAQQAF010000008">
    <property type="protein sequence ID" value="KAJ8468043.1"/>
    <property type="molecule type" value="Genomic_DNA"/>
</dbReference>
<accession>A0AAV8QCG1</accession>
<proteinExistence type="predicted"/>
<name>A0AAV8QCG1_ENSVE</name>
<reference evidence="2 3" key="1">
    <citation type="submission" date="2022-12" db="EMBL/GenBank/DDBJ databases">
        <title>Chromosome-scale assembly of the Ensete ventricosum genome.</title>
        <authorList>
            <person name="Dussert Y."/>
            <person name="Stocks J."/>
            <person name="Wendawek A."/>
            <person name="Woldeyes F."/>
            <person name="Nichols R.A."/>
            <person name="Borrell J.S."/>
        </authorList>
    </citation>
    <scope>NUCLEOTIDE SEQUENCE [LARGE SCALE GENOMIC DNA]</scope>
    <source>
        <strain evidence="3">cv. Maze</strain>
        <tissue evidence="2">Seeds</tissue>
    </source>
</reference>
<evidence type="ECO:0000313" key="2">
    <source>
        <dbReference type="EMBL" id="KAJ8468043.1"/>
    </source>
</evidence>
<keyword evidence="1" id="KW-1133">Transmembrane helix</keyword>
<dbReference type="AlphaFoldDB" id="A0AAV8QCG1"/>
<keyword evidence="1" id="KW-0472">Membrane</keyword>
<evidence type="ECO:0000313" key="3">
    <source>
        <dbReference type="Proteomes" id="UP001222027"/>
    </source>
</evidence>
<keyword evidence="1" id="KW-0812">Transmembrane</keyword>
<dbReference type="Proteomes" id="UP001222027">
    <property type="component" value="Unassembled WGS sequence"/>
</dbReference>